<keyword evidence="2" id="KW-1185">Reference proteome</keyword>
<evidence type="ECO:0000313" key="1">
    <source>
        <dbReference type="EMBL" id="KAF2647460.1"/>
    </source>
</evidence>
<dbReference type="EMBL" id="MU004617">
    <property type="protein sequence ID" value="KAF2647460.1"/>
    <property type="molecule type" value="Genomic_DNA"/>
</dbReference>
<name>A0A6A6SIQ7_9PLEO</name>
<gene>
    <name evidence="1" type="ORF">K491DRAFT_772482</name>
</gene>
<accession>A0A6A6SIQ7</accession>
<proteinExistence type="predicted"/>
<evidence type="ECO:0000313" key="2">
    <source>
        <dbReference type="Proteomes" id="UP000799324"/>
    </source>
</evidence>
<dbReference type="AlphaFoldDB" id="A0A6A6SIQ7"/>
<reference evidence="1" key="1">
    <citation type="journal article" date="2020" name="Stud. Mycol.">
        <title>101 Dothideomycetes genomes: a test case for predicting lifestyles and emergence of pathogens.</title>
        <authorList>
            <person name="Haridas S."/>
            <person name="Albert R."/>
            <person name="Binder M."/>
            <person name="Bloem J."/>
            <person name="Labutti K."/>
            <person name="Salamov A."/>
            <person name="Andreopoulos B."/>
            <person name="Baker S."/>
            <person name="Barry K."/>
            <person name="Bills G."/>
            <person name="Bluhm B."/>
            <person name="Cannon C."/>
            <person name="Castanera R."/>
            <person name="Culley D."/>
            <person name="Daum C."/>
            <person name="Ezra D."/>
            <person name="Gonzalez J."/>
            <person name="Henrissat B."/>
            <person name="Kuo A."/>
            <person name="Liang C."/>
            <person name="Lipzen A."/>
            <person name="Lutzoni F."/>
            <person name="Magnuson J."/>
            <person name="Mondo S."/>
            <person name="Nolan M."/>
            <person name="Ohm R."/>
            <person name="Pangilinan J."/>
            <person name="Park H.-J."/>
            <person name="Ramirez L."/>
            <person name="Alfaro M."/>
            <person name="Sun H."/>
            <person name="Tritt A."/>
            <person name="Yoshinaga Y."/>
            <person name="Zwiers L.-H."/>
            <person name="Turgeon B."/>
            <person name="Goodwin S."/>
            <person name="Spatafora J."/>
            <person name="Crous P."/>
            <person name="Grigoriev I."/>
        </authorList>
    </citation>
    <scope>NUCLEOTIDE SEQUENCE</scope>
    <source>
        <strain evidence="1">CBS 122681</strain>
    </source>
</reference>
<dbReference type="Proteomes" id="UP000799324">
    <property type="component" value="Unassembled WGS sequence"/>
</dbReference>
<dbReference type="OrthoDB" id="5372703at2759"/>
<protein>
    <submittedName>
        <fullName evidence="1">Uncharacterized protein</fullName>
    </submittedName>
</protein>
<organism evidence="1 2">
    <name type="scientific">Lophiostoma macrostomum CBS 122681</name>
    <dbReference type="NCBI Taxonomy" id="1314788"/>
    <lineage>
        <taxon>Eukaryota</taxon>
        <taxon>Fungi</taxon>
        <taxon>Dikarya</taxon>
        <taxon>Ascomycota</taxon>
        <taxon>Pezizomycotina</taxon>
        <taxon>Dothideomycetes</taxon>
        <taxon>Pleosporomycetidae</taxon>
        <taxon>Pleosporales</taxon>
        <taxon>Lophiostomataceae</taxon>
        <taxon>Lophiostoma</taxon>
    </lineage>
</organism>
<sequence length="365" mass="40382">MWSKLVSNSDIRQSFCINACSAKRRKTQRADVSAPHIFSPPPSNLLSQPPALTEEALCSIQQSIHQVTELVVPDWRLSLQTYRTRNMYYASVFVDKLANLLPPIDVEVQRILGIELWDDPVAAALDRPQAATHLTRLCSLEGDWKASLNGLVRNLTDFWPGTLKTHMSKKVWNSNLKPTCQSFNDLQDEDYSGTQTPRFILAQTTLPDFNPNNAAATAAAFPGPIPSLPLYTQSHQRRLVNHQASGLILSNPHAADMGIRFPFLVVEAKGLSLNGSLISAQNQAAISGASMLTIMKDLNHQAAWNASADSNSESRTLDMELTSPSSTPLAPQLTPALCFSIVTEGPVHKLWVHFNYEDGYYIEFL</sequence>